<name>A0ABS8JIA8_9GAMM</name>
<reference evidence="5" key="1">
    <citation type="submission" date="2021-10" db="EMBL/GenBank/DDBJ databases">
        <authorList>
            <person name="Lyu M."/>
            <person name="Wang X."/>
            <person name="Meng X."/>
            <person name="Xu K."/>
        </authorList>
    </citation>
    <scope>NUCLEOTIDE SEQUENCE</scope>
    <source>
        <strain evidence="5">A6</strain>
    </source>
</reference>
<evidence type="ECO:0000259" key="4">
    <source>
        <dbReference type="Pfam" id="PF00264"/>
    </source>
</evidence>
<evidence type="ECO:0000256" key="1">
    <source>
        <dbReference type="ARBA" id="ARBA00022723"/>
    </source>
</evidence>
<feature type="signal peptide" evidence="3">
    <location>
        <begin position="1"/>
        <end position="28"/>
    </location>
</feature>
<feature type="chain" id="PRO_5045050773" evidence="3">
    <location>
        <begin position="29"/>
        <end position="501"/>
    </location>
</feature>
<evidence type="ECO:0000256" key="2">
    <source>
        <dbReference type="ARBA" id="ARBA00023008"/>
    </source>
</evidence>
<accession>A0ABS8JIA8</accession>
<feature type="domain" description="Tyrosinase copper-binding" evidence="4">
    <location>
        <begin position="199"/>
        <end position="269"/>
    </location>
</feature>
<dbReference type="Pfam" id="PF00264">
    <property type="entry name" value="Tyrosinase"/>
    <property type="match status" value="2"/>
</dbReference>
<dbReference type="Proteomes" id="UP001165293">
    <property type="component" value="Unassembled WGS sequence"/>
</dbReference>
<keyword evidence="3" id="KW-0732">Signal</keyword>
<dbReference type="InterPro" id="IPR050316">
    <property type="entry name" value="Tyrosinase/Hemocyanin"/>
</dbReference>
<proteinExistence type="predicted"/>
<dbReference type="PANTHER" id="PTHR11474:SF76">
    <property type="entry name" value="SHKT DOMAIN-CONTAINING PROTEIN"/>
    <property type="match status" value="1"/>
</dbReference>
<sequence length="501" mass="55746">MTQINRRTLLKGIAAAPFVYAVAPRAFAAAGPRADIATPAGEEMLAIYADAVRKMRALAPENPLSWTWWWYQHFTDGKTSKNAEITRIFGSTPSTMRTYATEMWNTCQPHSGQNPHFFLPWHRMYTYYLERVVRAVTGRADFSMPYWHYCSDDPAQRGILPVQFRLPDDPVWGVLYKPNRRAIANAGQPIQMNEPSDPMDITSIMTKERYENFGAEIGFCRAMDSGIHGRIHVLTGTSVGMGGVPYAADDPIFALHHATVDRMWASWNRNGGKNPTDTVAFPWLNTQFPMLRENGTRVALRSTQLWSIQTMGYAYDSYVPRPVVAPTGTTSTTTLAKVAAQSPLSTKVAASDAMATLGAGATTVRMLRVANAKQTEVLGLDTDNRRTFLVMRKLHAWKQPGVLYHVYLCPSPNAPLEASSYVGNINFFDAEFHDHGGANSKLDSALGENFYSWDVTKHLENIAKRKLGSSAREMLFVKVVPGGKADANAKPMIAQMELVRQ</sequence>
<keyword evidence="1" id="KW-0479">Metal-binding</keyword>
<feature type="domain" description="Tyrosinase copper-binding" evidence="4">
    <location>
        <begin position="103"/>
        <end position="153"/>
    </location>
</feature>
<dbReference type="PRINTS" id="PR00092">
    <property type="entry name" value="TYROSINASE"/>
</dbReference>
<organism evidence="5 6">
    <name type="scientific">Noviluteimonas lactosilytica</name>
    <dbReference type="NCBI Taxonomy" id="2888523"/>
    <lineage>
        <taxon>Bacteria</taxon>
        <taxon>Pseudomonadati</taxon>
        <taxon>Pseudomonadota</taxon>
        <taxon>Gammaproteobacteria</taxon>
        <taxon>Lysobacterales</taxon>
        <taxon>Lysobacteraceae</taxon>
        <taxon>Noviluteimonas</taxon>
    </lineage>
</organism>
<keyword evidence="2" id="KW-0186">Copper</keyword>
<dbReference type="PROSITE" id="PS51318">
    <property type="entry name" value="TAT"/>
    <property type="match status" value="1"/>
</dbReference>
<dbReference type="SUPFAM" id="SSF48056">
    <property type="entry name" value="Di-copper centre-containing domain"/>
    <property type="match status" value="1"/>
</dbReference>
<dbReference type="Gene3D" id="1.10.1280.10">
    <property type="entry name" value="Di-copper center containing domain from catechol oxidase"/>
    <property type="match status" value="1"/>
</dbReference>
<protein>
    <submittedName>
        <fullName evidence="5">Tyrosinase family protein</fullName>
    </submittedName>
</protein>
<dbReference type="PANTHER" id="PTHR11474">
    <property type="entry name" value="TYROSINASE FAMILY MEMBER"/>
    <property type="match status" value="1"/>
</dbReference>
<comment type="caution">
    <text evidence="5">The sequence shown here is derived from an EMBL/GenBank/DDBJ whole genome shotgun (WGS) entry which is preliminary data.</text>
</comment>
<dbReference type="InterPro" id="IPR002227">
    <property type="entry name" value="Tyrosinase_Cu-bd"/>
</dbReference>
<dbReference type="RefSeq" id="WP_230526944.1">
    <property type="nucleotide sequence ID" value="NZ_JAJGAK010000002.1"/>
</dbReference>
<dbReference type="InterPro" id="IPR008922">
    <property type="entry name" value="Di-copper_centre_dom_sf"/>
</dbReference>
<evidence type="ECO:0000313" key="5">
    <source>
        <dbReference type="EMBL" id="MCC8363310.1"/>
    </source>
</evidence>
<keyword evidence="6" id="KW-1185">Reference proteome</keyword>
<gene>
    <name evidence="5" type="ORF">LK996_09515</name>
</gene>
<dbReference type="InterPro" id="IPR006311">
    <property type="entry name" value="TAT_signal"/>
</dbReference>
<dbReference type="EMBL" id="JAJGAK010000002">
    <property type="protein sequence ID" value="MCC8363310.1"/>
    <property type="molecule type" value="Genomic_DNA"/>
</dbReference>
<evidence type="ECO:0000256" key="3">
    <source>
        <dbReference type="SAM" id="SignalP"/>
    </source>
</evidence>
<evidence type="ECO:0000313" key="6">
    <source>
        <dbReference type="Proteomes" id="UP001165293"/>
    </source>
</evidence>